<reference evidence="2 3" key="1">
    <citation type="submission" date="2024-09" db="EMBL/GenBank/DDBJ databases">
        <authorList>
            <person name="Sun Q."/>
            <person name="Mori K."/>
        </authorList>
    </citation>
    <scope>NUCLEOTIDE SEQUENCE [LARGE SCALE GENOMIC DNA]</scope>
    <source>
        <strain evidence="2 3">CCM 7609</strain>
    </source>
</reference>
<feature type="region of interest" description="Disordered" evidence="1">
    <location>
        <begin position="1"/>
        <end position="27"/>
    </location>
</feature>
<protein>
    <submittedName>
        <fullName evidence="2">Uncharacterized protein</fullName>
    </submittedName>
</protein>
<dbReference type="EMBL" id="JBHMFI010000002">
    <property type="protein sequence ID" value="MFB9074732.1"/>
    <property type="molecule type" value="Genomic_DNA"/>
</dbReference>
<evidence type="ECO:0000313" key="3">
    <source>
        <dbReference type="Proteomes" id="UP001589575"/>
    </source>
</evidence>
<comment type="caution">
    <text evidence="2">The sequence shown here is derived from an EMBL/GenBank/DDBJ whole genome shotgun (WGS) entry which is preliminary data.</text>
</comment>
<proteinExistence type="predicted"/>
<gene>
    <name evidence="2" type="ORF">ACFFX0_27505</name>
</gene>
<feature type="region of interest" description="Disordered" evidence="1">
    <location>
        <begin position="50"/>
        <end position="76"/>
    </location>
</feature>
<feature type="compositionally biased region" description="Basic and acidic residues" evidence="1">
    <location>
        <begin position="64"/>
        <end position="74"/>
    </location>
</feature>
<feature type="compositionally biased region" description="Basic residues" evidence="1">
    <location>
        <begin position="52"/>
        <end position="63"/>
    </location>
</feature>
<keyword evidence="3" id="KW-1185">Reference proteome</keyword>
<accession>A0ABV5G707</accession>
<dbReference type="Proteomes" id="UP001589575">
    <property type="component" value="Unassembled WGS sequence"/>
</dbReference>
<evidence type="ECO:0000313" key="2">
    <source>
        <dbReference type="EMBL" id="MFB9074732.1"/>
    </source>
</evidence>
<name>A0ABV5G707_9MICC</name>
<organism evidence="2 3">
    <name type="scientific">Citricoccus parietis</name>
    <dbReference type="NCBI Taxonomy" id="592307"/>
    <lineage>
        <taxon>Bacteria</taxon>
        <taxon>Bacillati</taxon>
        <taxon>Actinomycetota</taxon>
        <taxon>Actinomycetes</taxon>
        <taxon>Micrococcales</taxon>
        <taxon>Micrococcaceae</taxon>
        <taxon>Citricoccus</taxon>
    </lineage>
</organism>
<sequence length="113" mass="12565">MPLGALAGQDHRPRRRRRDRAGGGRAGRQVLGVEVRLHHGLTVMVLLPGGPRRARRRPGRGRWRSRDGCRDGCHARSRRGHDRVSVIRILRVGRDPAGGIGTGLRVVVRVIVR</sequence>
<evidence type="ECO:0000256" key="1">
    <source>
        <dbReference type="SAM" id="MobiDB-lite"/>
    </source>
</evidence>